<dbReference type="PANTHER" id="PTHR30111:SF1">
    <property type="entry name" value="33 KDA CHAPERONIN"/>
    <property type="match status" value="1"/>
</dbReference>
<dbReference type="InterPro" id="IPR000397">
    <property type="entry name" value="Heat_shock_Hsp33"/>
</dbReference>
<comment type="similarity">
    <text evidence="6">Belongs to the HSP33 family.</text>
</comment>
<evidence type="ECO:0000256" key="1">
    <source>
        <dbReference type="ARBA" id="ARBA00022490"/>
    </source>
</evidence>
<dbReference type="RefSeq" id="WP_091851982.1">
    <property type="nucleotide sequence ID" value="NZ_FOHZ01000010.1"/>
</dbReference>
<comment type="subcellular location">
    <subcellularLocation>
        <location evidence="6">Cytoplasm</location>
    </subcellularLocation>
</comment>
<dbReference type="CDD" id="cd00498">
    <property type="entry name" value="Hsp33"/>
    <property type="match status" value="1"/>
</dbReference>
<gene>
    <name evidence="6" type="primary">hslO</name>
    <name evidence="7" type="ORF">SAMN04487962_11045</name>
</gene>
<reference evidence="8" key="1">
    <citation type="submission" date="2016-10" db="EMBL/GenBank/DDBJ databases">
        <authorList>
            <person name="Varghese N."/>
            <person name="Submissions S."/>
        </authorList>
    </citation>
    <scope>NUCLEOTIDE SEQUENCE [LARGE SCALE GENOMIC DNA]</scope>
    <source>
        <strain evidence="8">CGMCC 1.6489</strain>
    </source>
</reference>
<comment type="function">
    <text evidence="6">Redox regulated molecular chaperone. Protects both thermally unfolding and oxidatively damaged proteins from irreversible aggregation. Plays an important role in the bacterial defense system toward oxidative stress.</text>
</comment>
<organism evidence="7 8">
    <name type="scientific">Marinobacter segnicrescens</name>
    <dbReference type="NCBI Taxonomy" id="430453"/>
    <lineage>
        <taxon>Bacteria</taxon>
        <taxon>Pseudomonadati</taxon>
        <taxon>Pseudomonadota</taxon>
        <taxon>Gammaproteobacteria</taxon>
        <taxon>Pseudomonadales</taxon>
        <taxon>Marinobacteraceae</taxon>
        <taxon>Marinobacter</taxon>
    </lineage>
</organism>
<dbReference type="EMBL" id="FOHZ01000010">
    <property type="protein sequence ID" value="SET46379.1"/>
    <property type="molecule type" value="Genomic_DNA"/>
</dbReference>
<evidence type="ECO:0000256" key="5">
    <source>
        <dbReference type="ARBA" id="ARBA00023284"/>
    </source>
</evidence>
<dbReference type="InterPro" id="IPR023212">
    <property type="entry name" value="Hsp33_helix_hairpin_bin_dom_sf"/>
</dbReference>
<evidence type="ECO:0000313" key="7">
    <source>
        <dbReference type="EMBL" id="SET46379.1"/>
    </source>
</evidence>
<keyword evidence="1 6" id="KW-0963">Cytoplasm</keyword>
<protein>
    <recommendedName>
        <fullName evidence="6">33 kDa chaperonin</fullName>
    </recommendedName>
    <alternativeName>
        <fullName evidence="6">Heat shock protein 33 homolog</fullName>
        <shortName evidence="6">HSP33</shortName>
    </alternativeName>
</protein>
<comment type="PTM">
    <text evidence="6">Under oxidizing conditions two disulfide bonds are formed involving the reactive cysteines. Under reducing conditions zinc is bound to the reactive cysteines and the protein is inactive.</text>
</comment>
<dbReference type="Gene3D" id="1.10.287.480">
    <property type="entry name" value="helix hairpin bin"/>
    <property type="match status" value="1"/>
</dbReference>
<accession>A0A1I0ELP3</accession>
<keyword evidence="4 6" id="KW-0143">Chaperone</keyword>
<evidence type="ECO:0000256" key="6">
    <source>
        <dbReference type="HAMAP-Rule" id="MF_00117"/>
    </source>
</evidence>
<keyword evidence="3 6" id="KW-1015">Disulfide bond</keyword>
<evidence type="ECO:0000256" key="3">
    <source>
        <dbReference type="ARBA" id="ARBA00023157"/>
    </source>
</evidence>
<dbReference type="SUPFAM" id="SSF64397">
    <property type="entry name" value="Hsp33 domain"/>
    <property type="match status" value="1"/>
</dbReference>
<feature type="disulfide bond" description="Redox-active" evidence="6">
    <location>
        <begin position="261"/>
        <end position="264"/>
    </location>
</feature>
<dbReference type="PIRSF" id="PIRSF005261">
    <property type="entry name" value="Heat_shock_Hsp33"/>
    <property type="match status" value="1"/>
</dbReference>
<dbReference type="NCBIfam" id="NF001033">
    <property type="entry name" value="PRK00114.1"/>
    <property type="match status" value="1"/>
</dbReference>
<keyword evidence="8" id="KW-1185">Reference proteome</keyword>
<name>A0A1I0ELP3_9GAMM</name>
<dbReference type="GO" id="GO:0051082">
    <property type="term" value="F:unfolded protein binding"/>
    <property type="evidence" value="ECO:0007669"/>
    <property type="project" value="UniProtKB-UniRule"/>
</dbReference>
<dbReference type="Pfam" id="PF01430">
    <property type="entry name" value="HSP33"/>
    <property type="match status" value="1"/>
</dbReference>
<dbReference type="HAMAP" id="MF_00117">
    <property type="entry name" value="HslO"/>
    <property type="match status" value="1"/>
</dbReference>
<dbReference type="GO" id="GO:0005737">
    <property type="term" value="C:cytoplasm"/>
    <property type="evidence" value="ECO:0007669"/>
    <property type="project" value="UniProtKB-SubCell"/>
</dbReference>
<dbReference type="STRING" id="430453.SAMN04487962_11045"/>
<dbReference type="Proteomes" id="UP000198762">
    <property type="component" value="Unassembled WGS sequence"/>
</dbReference>
<keyword evidence="2 6" id="KW-0862">Zinc</keyword>
<dbReference type="AlphaFoldDB" id="A0A1I0ELP3"/>
<dbReference type="GO" id="GO:0042026">
    <property type="term" value="P:protein refolding"/>
    <property type="evidence" value="ECO:0007669"/>
    <property type="project" value="TreeGrafter"/>
</dbReference>
<keyword evidence="5 6" id="KW-0676">Redox-active center</keyword>
<dbReference type="InterPro" id="IPR016153">
    <property type="entry name" value="Heat_shock_Hsp33_N"/>
</dbReference>
<dbReference type="OrthoDB" id="9793753at2"/>
<dbReference type="GO" id="GO:0044183">
    <property type="term" value="F:protein folding chaperone"/>
    <property type="evidence" value="ECO:0007669"/>
    <property type="project" value="TreeGrafter"/>
</dbReference>
<dbReference type="Gene3D" id="3.55.30.10">
    <property type="entry name" value="Hsp33 domain"/>
    <property type="match status" value="1"/>
</dbReference>
<dbReference type="PANTHER" id="PTHR30111">
    <property type="entry name" value="33 KDA CHAPERONIN"/>
    <property type="match status" value="1"/>
</dbReference>
<evidence type="ECO:0000256" key="4">
    <source>
        <dbReference type="ARBA" id="ARBA00023186"/>
    </source>
</evidence>
<dbReference type="SUPFAM" id="SSF118352">
    <property type="entry name" value="HSP33 redox switch-like"/>
    <property type="match status" value="1"/>
</dbReference>
<evidence type="ECO:0000256" key="2">
    <source>
        <dbReference type="ARBA" id="ARBA00022833"/>
    </source>
</evidence>
<dbReference type="InterPro" id="IPR016154">
    <property type="entry name" value="Heat_shock_Hsp33_C"/>
</dbReference>
<dbReference type="Gene3D" id="3.90.1280.10">
    <property type="entry name" value="HSP33 redox switch-like"/>
    <property type="match status" value="1"/>
</dbReference>
<sequence length="285" mass="32073">MQASDQFRKFLFEHSQIRGAWVHLRDSYSDILAQTDYPEPVARLLGESLVASVLMSSTLKFKGTLSLQANGEGPVTTLLAECSHDRHVRGIARVDEEATVAAGNLNQLLGQGRMAITITPEQGQRYQGVVPREADTLAGALEEYFERSEQLATRLFLFADGRQSAGLLIQRLPGATEEDNELWERVEHLAATISAAELLELDSETVLHRLFHEEEVRLFDREPVAFRCTCSRDRTLAALSSIGKEECYSILDEQGTIEMDCQFCHTTYRFQRIDIDQLFSGHTLH</sequence>
<feature type="disulfide bond" description="Redox-active" evidence="6">
    <location>
        <begin position="228"/>
        <end position="230"/>
    </location>
</feature>
<proteinExistence type="inferred from homology"/>
<evidence type="ECO:0000313" key="8">
    <source>
        <dbReference type="Proteomes" id="UP000198762"/>
    </source>
</evidence>